<protein>
    <recommendedName>
        <fullName evidence="5">DUF2096 domain-containing protein</fullName>
    </recommendedName>
</protein>
<sequence length="175" mass="19827">MSLPSEQNWLVLQNLIIDLTKKGYEIPNGINPEMGLIRSSISSYKRDPSHPELINGLAKAEMALNNIQGTLLTIAEEEGENYVDYWLDLLKQVMKGEELFEFARSRSKFLVNTPPGLTTGKINLKVPLAEERVQEIAEWNGLIIEFEDDMTVQLHGDQEDLKTGLKEMGSFFLDD</sequence>
<dbReference type="Pfam" id="PF09869">
    <property type="entry name" value="KH_DUF2096_C"/>
    <property type="match status" value="1"/>
</dbReference>
<dbReference type="Proteomes" id="UP000199506">
    <property type="component" value="Unassembled WGS sequence"/>
</dbReference>
<name>A0A1H7NNB5_9EURY</name>
<dbReference type="InterPro" id="IPR056730">
    <property type="entry name" value="DUF2096_C"/>
</dbReference>
<evidence type="ECO:0000313" key="3">
    <source>
        <dbReference type="EMBL" id="SEL24505.1"/>
    </source>
</evidence>
<organism evidence="3 4">
    <name type="scientific">Methanobrevibacter gottschalkii</name>
    <dbReference type="NCBI Taxonomy" id="190974"/>
    <lineage>
        <taxon>Archaea</taxon>
        <taxon>Methanobacteriati</taxon>
        <taxon>Methanobacteriota</taxon>
        <taxon>Methanomada group</taxon>
        <taxon>Methanobacteria</taxon>
        <taxon>Methanobacteriales</taxon>
        <taxon>Methanobacteriaceae</taxon>
        <taxon>Methanobrevibacter</taxon>
    </lineage>
</organism>
<dbReference type="InterPro" id="IPR056731">
    <property type="entry name" value="DUF2096_N"/>
</dbReference>
<dbReference type="AlphaFoldDB" id="A0A1H7NNB5"/>
<evidence type="ECO:0000259" key="1">
    <source>
        <dbReference type="Pfam" id="PF09869"/>
    </source>
</evidence>
<feature type="domain" description="DUF2096" evidence="1">
    <location>
        <begin position="120"/>
        <end position="173"/>
    </location>
</feature>
<evidence type="ECO:0000259" key="2">
    <source>
        <dbReference type="Pfam" id="PF23100"/>
    </source>
</evidence>
<dbReference type="InterPro" id="IPR017098">
    <property type="entry name" value="UCP037052"/>
</dbReference>
<gene>
    <name evidence="3" type="ORF">SAMN05216439_0221</name>
</gene>
<dbReference type="EMBL" id="FOAK01000013">
    <property type="protein sequence ID" value="SEL24505.1"/>
    <property type="molecule type" value="Genomic_DNA"/>
</dbReference>
<reference evidence="3 4" key="1">
    <citation type="submission" date="2016-10" db="EMBL/GenBank/DDBJ databases">
        <authorList>
            <person name="de Groot N.N."/>
        </authorList>
    </citation>
    <scope>NUCLEOTIDE SEQUENCE [LARGE SCALE GENOMIC DNA]</scope>
    <source>
        <strain evidence="3 4">DSM 11978</strain>
    </source>
</reference>
<dbReference type="Pfam" id="PF23100">
    <property type="entry name" value="DUF2096_N"/>
    <property type="match status" value="1"/>
</dbReference>
<dbReference type="STRING" id="190974.SAMN05216439_0221"/>
<dbReference type="PIRSF" id="PIRSF037052">
    <property type="entry name" value="UCP037052"/>
    <property type="match status" value="1"/>
</dbReference>
<feature type="domain" description="DUF2096" evidence="2">
    <location>
        <begin position="6"/>
        <end position="99"/>
    </location>
</feature>
<dbReference type="RefSeq" id="WP_091699795.1">
    <property type="nucleotide sequence ID" value="NZ_FOAK01000013.1"/>
</dbReference>
<evidence type="ECO:0000313" key="4">
    <source>
        <dbReference type="Proteomes" id="UP000199506"/>
    </source>
</evidence>
<proteinExistence type="predicted"/>
<accession>A0A1H7NNB5</accession>
<dbReference type="OrthoDB" id="81978at2157"/>
<evidence type="ECO:0008006" key="5">
    <source>
        <dbReference type="Google" id="ProtNLM"/>
    </source>
</evidence>